<dbReference type="SUPFAM" id="SSF52833">
    <property type="entry name" value="Thioredoxin-like"/>
    <property type="match status" value="1"/>
</dbReference>
<keyword evidence="6" id="KW-0249">Electron transport</keyword>
<dbReference type="GO" id="GO:0009657">
    <property type="term" value="P:plastid organization"/>
    <property type="evidence" value="ECO:0007669"/>
    <property type="project" value="TreeGrafter"/>
</dbReference>
<evidence type="ECO:0000313" key="15">
    <source>
        <dbReference type="EMBL" id="URE40243.1"/>
    </source>
</evidence>
<dbReference type="Gene3D" id="3.40.30.10">
    <property type="entry name" value="Glutaredoxin"/>
    <property type="match status" value="1"/>
</dbReference>
<evidence type="ECO:0000256" key="12">
    <source>
        <dbReference type="ARBA" id="ARBA00078686"/>
    </source>
</evidence>
<keyword evidence="5" id="KW-0809">Transit peptide</keyword>
<dbReference type="GO" id="GO:0009507">
    <property type="term" value="C:chloroplast"/>
    <property type="evidence" value="ECO:0007669"/>
    <property type="project" value="UniProtKB-SubCell"/>
</dbReference>
<reference evidence="15" key="1">
    <citation type="submission" date="2022-05" db="EMBL/GenBank/DDBJ databases">
        <title>The Musa troglodytarum L. genome provides insights into the mechanism of non-climacteric behaviour and enrichment of carotenoids.</title>
        <authorList>
            <person name="Wang J."/>
        </authorList>
    </citation>
    <scope>NUCLEOTIDE SEQUENCE</scope>
    <source>
        <tissue evidence="15">Leaf</tissue>
    </source>
</reference>
<organism evidence="15 16">
    <name type="scientific">Musa troglodytarum</name>
    <name type="common">fe'i banana</name>
    <dbReference type="NCBI Taxonomy" id="320322"/>
    <lineage>
        <taxon>Eukaryota</taxon>
        <taxon>Viridiplantae</taxon>
        <taxon>Streptophyta</taxon>
        <taxon>Embryophyta</taxon>
        <taxon>Tracheophyta</taxon>
        <taxon>Spermatophyta</taxon>
        <taxon>Magnoliopsida</taxon>
        <taxon>Liliopsida</taxon>
        <taxon>Zingiberales</taxon>
        <taxon>Musaceae</taxon>
        <taxon>Musa</taxon>
    </lineage>
</organism>
<dbReference type="PANTHER" id="PTHR47834:SF2">
    <property type="entry name" value="THIOREDOXIN-LIKE PROTEIN CITRX, CHLOROPLASTIC"/>
    <property type="match status" value="1"/>
</dbReference>
<keyword evidence="9" id="KW-0676">Redox-active center</keyword>
<evidence type="ECO:0000256" key="3">
    <source>
        <dbReference type="ARBA" id="ARBA00022528"/>
    </source>
</evidence>
<evidence type="ECO:0000256" key="8">
    <source>
        <dbReference type="ARBA" id="ARBA00023157"/>
    </source>
</evidence>
<evidence type="ECO:0000256" key="13">
    <source>
        <dbReference type="SAM" id="MobiDB-lite"/>
    </source>
</evidence>
<protein>
    <recommendedName>
        <fullName evidence="11">Thioredoxin-like protein CITRX, chloroplastic</fullName>
    </recommendedName>
    <alternativeName>
        <fullName evidence="12">Cf-9-interacting thioredoxin</fullName>
    </alternativeName>
</protein>
<dbReference type="PROSITE" id="PS51352">
    <property type="entry name" value="THIOREDOXIN_2"/>
    <property type="match status" value="1"/>
</dbReference>
<dbReference type="GO" id="GO:0015035">
    <property type="term" value="F:protein-disulfide reductase activity"/>
    <property type="evidence" value="ECO:0007669"/>
    <property type="project" value="InterPro"/>
</dbReference>
<evidence type="ECO:0000256" key="6">
    <source>
        <dbReference type="ARBA" id="ARBA00022982"/>
    </source>
</evidence>
<dbReference type="FunFam" id="3.40.30.10:FF:000149">
    <property type="entry name" value="Thioredoxin-like protein CITRX, chloroplastic"/>
    <property type="match status" value="1"/>
</dbReference>
<dbReference type="InterPro" id="IPR013766">
    <property type="entry name" value="Thioredoxin_domain"/>
</dbReference>
<keyword evidence="16" id="KW-1185">Reference proteome</keyword>
<dbReference type="AlphaFoldDB" id="A0A9E7I092"/>
<keyword evidence="7" id="KW-0560">Oxidoreductase</keyword>
<comment type="similarity">
    <text evidence="10">Belongs to the thioredoxin family. Plant CITRX-type subfamily.</text>
</comment>
<sequence length="352" mass="38633">MMTAAATLWSPNMAFSASHRFQSLASLVRLRLFLGLTCRTTASKSLAPATKRCSTIRMVSRFPNGKYIREDYLVKKVSAKEVQELVKGERTVPLVVDFYATWCGPCILMAQELETLAVEYEGNALFVKVDTDDEYEFARDMQHATLQNTTLASFPAPRHHALVIPKKSKPKSKAAGSIARTNKGGQESKHTSTKIGVAYSSKLVNASTAAYKEHQEIDKGNWQDSVTIHNKVSESFIEGKENKKNKKQQQRQKEDNATTRFLTSLELPQPVLEEPIRSLVPAAVVEVLGVAVGVVTETQLLGPVHAPAFLQQSLEEVAPAAAPLEADGAAEEVEPRVAALQREPRRGSHAAN</sequence>
<keyword evidence="2" id="KW-0813">Transport</keyword>
<dbReference type="CDD" id="cd02947">
    <property type="entry name" value="TRX_family"/>
    <property type="match status" value="1"/>
</dbReference>
<dbReference type="PANTHER" id="PTHR47834">
    <property type="entry name" value="THIOREDOXIN-LIKE PROTEIN CITRX, CHLOROPLASTIC"/>
    <property type="match status" value="1"/>
</dbReference>
<evidence type="ECO:0000256" key="10">
    <source>
        <dbReference type="ARBA" id="ARBA00024039"/>
    </source>
</evidence>
<evidence type="ECO:0000256" key="7">
    <source>
        <dbReference type="ARBA" id="ARBA00023002"/>
    </source>
</evidence>
<evidence type="ECO:0000256" key="4">
    <source>
        <dbReference type="ARBA" id="ARBA00022640"/>
    </source>
</evidence>
<name>A0A9E7I092_9LILI</name>
<feature type="region of interest" description="Disordered" evidence="13">
    <location>
        <begin position="323"/>
        <end position="352"/>
    </location>
</feature>
<evidence type="ECO:0000256" key="9">
    <source>
        <dbReference type="ARBA" id="ARBA00023284"/>
    </source>
</evidence>
<evidence type="ECO:0000256" key="5">
    <source>
        <dbReference type="ARBA" id="ARBA00022946"/>
    </source>
</evidence>
<feature type="domain" description="Thioredoxin" evidence="14">
    <location>
        <begin position="71"/>
        <end position="212"/>
    </location>
</feature>
<dbReference type="InterPro" id="IPR036249">
    <property type="entry name" value="Thioredoxin-like_sf"/>
</dbReference>
<dbReference type="OrthoDB" id="2121326at2759"/>
<comment type="subcellular location">
    <subcellularLocation>
        <location evidence="1">Plastid</location>
        <location evidence="1">Chloroplast</location>
    </subcellularLocation>
</comment>
<proteinExistence type="inferred from homology"/>
<evidence type="ECO:0000256" key="11">
    <source>
        <dbReference type="ARBA" id="ARBA00071708"/>
    </source>
</evidence>
<feature type="region of interest" description="Disordered" evidence="13">
    <location>
        <begin position="164"/>
        <end position="192"/>
    </location>
</feature>
<evidence type="ECO:0000256" key="1">
    <source>
        <dbReference type="ARBA" id="ARBA00004229"/>
    </source>
</evidence>
<dbReference type="GO" id="GO:0009579">
    <property type="term" value="C:thylakoid"/>
    <property type="evidence" value="ECO:0007669"/>
    <property type="project" value="TreeGrafter"/>
</dbReference>
<keyword evidence="3" id="KW-0150">Chloroplast</keyword>
<dbReference type="InterPro" id="IPR044182">
    <property type="entry name" value="CITRX"/>
</dbReference>
<keyword evidence="8" id="KW-1015">Disulfide bond</keyword>
<evidence type="ECO:0000259" key="14">
    <source>
        <dbReference type="PROSITE" id="PS51352"/>
    </source>
</evidence>
<dbReference type="Pfam" id="PF00085">
    <property type="entry name" value="Thioredoxin"/>
    <property type="match status" value="1"/>
</dbReference>
<dbReference type="GO" id="GO:0045454">
    <property type="term" value="P:cell redox homeostasis"/>
    <property type="evidence" value="ECO:0007669"/>
    <property type="project" value="InterPro"/>
</dbReference>
<keyword evidence="4" id="KW-0934">Plastid</keyword>
<evidence type="ECO:0000256" key="2">
    <source>
        <dbReference type="ARBA" id="ARBA00022448"/>
    </source>
</evidence>
<evidence type="ECO:0000313" key="16">
    <source>
        <dbReference type="Proteomes" id="UP001055439"/>
    </source>
</evidence>
<dbReference type="Proteomes" id="UP001055439">
    <property type="component" value="Chromosome 8"/>
</dbReference>
<accession>A0A9E7I092</accession>
<dbReference type="EMBL" id="CP097510">
    <property type="protein sequence ID" value="URE40243.1"/>
    <property type="molecule type" value="Genomic_DNA"/>
</dbReference>
<gene>
    <name evidence="15" type="ORF">MUK42_16956</name>
</gene>